<dbReference type="EMBL" id="JBCGBO010000025">
    <property type="protein sequence ID" value="KAK9175939.1"/>
    <property type="molecule type" value="Genomic_DNA"/>
</dbReference>
<protein>
    <submittedName>
        <fullName evidence="2">Uncharacterized protein</fullName>
    </submittedName>
</protein>
<keyword evidence="3" id="KW-1185">Reference proteome</keyword>
<sequence length="110" mass="12219">MGPSRSSESKGQEDGSKSGPEKEHQTIADHLNRTGVRTTWSITKTHLARGNAIKNNNSFVFSETEAQKCRLWCEKVALGFLSFCTSLPTYHNWHGPRSVKDKWSLAAAGK</sequence>
<accession>A0AAP0QAC4</accession>
<gene>
    <name evidence="2" type="ORF">WN944_027950</name>
</gene>
<reference evidence="2 3" key="1">
    <citation type="submission" date="2024-05" db="EMBL/GenBank/DDBJ databases">
        <title>Haplotype-resolved chromosome-level genome assembly of Huyou (Citrus changshanensis).</title>
        <authorList>
            <person name="Miao C."/>
            <person name="Chen W."/>
            <person name="Wu Y."/>
            <person name="Wang L."/>
            <person name="Zhao S."/>
            <person name="Grierson D."/>
            <person name="Xu C."/>
            <person name="Chen K."/>
        </authorList>
    </citation>
    <scope>NUCLEOTIDE SEQUENCE [LARGE SCALE GENOMIC DNA]</scope>
    <source>
        <strain evidence="2">01-14</strain>
        <tissue evidence="2">Leaf</tissue>
    </source>
</reference>
<dbReference type="AlphaFoldDB" id="A0AAP0QAC4"/>
<name>A0AAP0QAC4_9ROSI</name>
<proteinExistence type="predicted"/>
<feature type="compositionally biased region" description="Basic and acidic residues" evidence="1">
    <location>
        <begin position="7"/>
        <end position="32"/>
    </location>
</feature>
<evidence type="ECO:0000313" key="3">
    <source>
        <dbReference type="Proteomes" id="UP001428341"/>
    </source>
</evidence>
<feature type="region of interest" description="Disordered" evidence="1">
    <location>
        <begin position="1"/>
        <end position="33"/>
    </location>
</feature>
<dbReference type="Proteomes" id="UP001428341">
    <property type="component" value="Unassembled WGS sequence"/>
</dbReference>
<evidence type="ECO:0000256" key="1">
    <source>
        <dbReference type="SAM" id="MobiDB-lite"/>
    </source>
</evidence>
<comment type="caution">
    <text evidence="2">The sequence shown here is derived from an EMBL/GenBank/DDBJ whole genome shotgun (WGS) entry which is preliminary data.</text>
</comment>
<organism evidence="2 3">
    <name type="scientific">Citrus x changshan-huyou</name>
    <dbReference type="NCBI Taxonomy" id="2935761"/>
    <lineage>
        <taxon>Eukaryota</taxon>
        <taxon>Viridiplantae</taxon>
        <taxon>Streptophyta</taxon>
        <taxon>Embryophyta</taxon>
        <taxon>Tracheophyta</taxon>
        <taxon>Spermatophyta</taxon>
        <taxon>Magnoliopsida</taxon>
        <taxon>eudicotyledons</taxon>
        <taxon>Gunneridae</taxon>
        <taxon>Pentapetalae</taxon>
        <taxon>rosids</taxon>
        <taxon>malvids</taxon>
        <taxon>Sapindales</taxon>
        <taxon>Rutaceae</taxon>
        <taxon>Aurantioideae</taxon>
        <taxon>Citrus</taxon>
    </lineage>
</organism>
<evidence type="ECO:0000313" key="2">
    <source>
        <dbReference type="EMBL" id="KAK9175939.1"/>
    </source>
</evidence>